<dbReference type="KEGG" id="acan:ACA1_198350"/>
<feature type="compositionally biased region" description="Basic and acidic residues" evidence="1">
    <location>
        <begin position="642"/>
        <end position="667"/>
    </location>
</feature>
<feature type="compositionally biased region" description="Basic and acidic residues" evidence="1">
    <location>
        <begin position="101"/>
        <end position="159"/>
    </location>
</feature>
<protein>
    <submittedName>
        <fullName evidence="3">Helicase associated domain containing protein</fullName>
    </submittedName>
</protein>
<feature type="compositionally biased region" description="Acidic residues" evidence="1">
    <location>
        <begin position="1030"/>
        <end position="1043"/>
    </location>
</feature>
<dbReference type="PANTHER" id="PTHR43941:SF1">
    <property type="entry name" value="STRUCTURAL MAINTENANCE OF CHROMOSOMES PROTEIN 2"/>
    <property type="match status" value="1"/>
</dbReference>
<feature type="compositionally biased region" description="Acidic residues" evidence="1">
    <location>
        <begin position="1055"/>
        <end position="1073"/>
    </location>
</feature>
<dbReference type="RefSeq" id="XP_004341707.1">
    <property type="nucleotide sequence ID" value="XM_004341659.1"/>
</dbReference>
<feature type="region of interest" description="Disordered" evidence="1">
    <location>
        <begin position="995"/>
        <end position="1108"/>
    </location>
</feature>
<feature type="compositionally biased region" description="Polar residues" evidence="1">
    <location>
        <begin position="452"/>
        <end position="467"/>
    </location>
</feature>
<dbReference type="GO" id="GO:0003682">
    <property type="term" value="F:chromatin binding"/>
    <property type="evidence" value="ECO:0007669"/>
    <property type="project" value="TreeGrafter"/>
</dbReference>
<dbReference type="STRING" id="1257118.L8H354"/>
<feature type="compositionally biased region" description="Low complexity" evidence="1">
    <location>
        <begin position="905"/>
        <end position="928"/>
    </location>
</feature>
<evidence type="ECO:0000313" key="3">
    <source>
        <dbReference type="EMBL" id="ELR19615.1"/>
    </source>
</evidence>
<name>L8H354_ACACF</name>
<gene>
    <name evidence="3" type="ORF">ACA1_198350</name>
</gene>
<feature type="region of interest" description="Disordered" evidence="1">
    <location>
        <begin position="874"/>
        <end position="932"/>
    </location>
</feature>
<dbReference type="AlphaFoldDB" id="L8H354"/>
<dbReference type="GeneID" id="14920438"/>
<feature type="region of interest" description="Disordered" evidence="1">
    <location>
        <begin position="399"/>
        <end position="477"/>
    </location>
</feature>
<feature type="region of interest" description="Disordered" evidence="1">
    <location>
        <begin position="543"/>
        <end position="590"/>
    </location>
</feature>
<dbReference type="GO" id="GO:0000793">
    <property type="term" value="C:condensed chromosome"/>
    <property type="evidence" value="ECO:0007669"/>
    <property type="project" value="TreeGrafter"/>
</dbReference>
<dbReference type="PANTHER" id="PTHR43941">
    <property type="entry name" value="STRUCTURAL MAINTENANCE OF CHROMOSOMES PROTEIN 2"/>
    <property type="match status" value="1"/>
</dbReference>
<feature type="region of interest" description="Disordered" evidence="1">
    <location>
        <begin position="248"/>
        <end position="267"/>
    </location>
</feature>
<proteinExistence type="predicted"/>
<sequence length="1108" mass="122710">MNGTAQLGPKEKGLEARLAGDDTLGQPPPPGVGVTSEAAAAAYTQAQQAQALLVQAMERERQAIERERAAIQRERESMDSERKRMALAASSVPTTPPDQWGRLEDAEKSEGEAIAKERRMLAEEREAVERLKKAHKREKEALDRQQREQEQHRQQMDEDRVKIEREVQMMANLAAVETQVLKEALERMKLERGAMEKEREQLWSQVQQLTAAQEQLAVERDDLMAENERLEKSRDALLGIQRDRGAEGLQAERDRVEAERREREQTELQLARDTVERDKQEIEKIRVEIENIMKAWEIERDRQAKERLQIDAEKEELAAVRAEAERQWRQMTAGMPGMPAGIPRLASILAQQSAAAASAAGVSPIAAMPVLPSFAAMTMNANGGLSLAPATSAAGFLVDDKQPQPFTPVHQPRGGSSSLTTSPVSTPPQPSSVPATSSSTGAKRKRKRGDSLNLSAGNSTSTHQESASEADFKKRRKVRPWEERFEELLQFKEKHGHFSVPAGGDYASLRIWVNNQKALHTKGQLAADRFEKLNVIGFPWWNPKGNRSGKGKKNEDGDESTTMVDVKKEESAQPSVGGGGGQAHEEDKAQRRKELEAFFGCSLEPYPALVHKFAAKNAERAIDNAIVWLTMPPQKDQQQGGEKSESDANKKSESEAESLKPKSEETKAMAERREKVALLRRIEGIVGLGDDPLRELMEKGGFRVFSSDVSLRREDLDWLIHHYDEIKSAFLLSTFSKKVNKGDWNQKLLMNEVEKIYASFLGFDLQHRNLRTKFLSTLGKAVSEWSYYLPRDHFTLWSHAVCLRAKHLSLQQLSGGEGGASLGLGEAQLLQFDRDRFLVDRRPSLGDVDSGRSDGPNPLVRLLNLPYLVDMDHGSPTTSTSTFTTSTEPTASARRPSVDADPAQSTSSRASSPPSLSSSSSSSLNNSTDEGVSSLLNSFNLPNFPSYVHKKPFQRRRGSSSVPGASLAALAYQHMQQTQQPQPPHVSEVIIEEVSSDGDDEHEMVESSTTTTTRTTSPGRAHPHQQATVEEIEEEDDDDDDDVAPPHIVRPIAQEEMDLEGIDGESGGEEEESGGPSAGREGELMIDLNDDGDGEEDHHTTCPPPPRE</sequence>
<feature type="region of interest" description="Disordered" evidence="1">
    <location>
        <begin position="1"/>
        <end position="34"/>
    </location>
</feature>
<dbReference type="Pfam" id="PF03457">
    <property type="entry name" value="HA"/>
    <property type="match status" value="1"/>
</dbReference>
<feature type="compositionally biased region" description="Basic and acidic residues" evidence="1">
    <location>
        <begin position="248"/>
        <end position="266"/>
    </location>
</feature>
<evidence type="ECO:0000256" key="1">
    <source>
        <dbReference type="SAM" id="MobiDB-lite"/>
    </source>
</evidence>
<dbReference type="VEuPathDB" id="AmoebaDB:ACA1_198350"/>
<feature type="compositionally biased region" description="Basic and acidic residues" evidence="1">
    <location>
        <begin position="1096"/>
        <end position="1108"/>
    </location>
</feature>
<accession>L8H354</accession>
<feature type="compositionally biased region" description="Low complexity" evidence="1">
    <location>
        <begin position="875"/>
        <end position="893"/>
    </location>
</feature>
<feature type="region of interest" description="Disordered" evidence="1">
    <location>
        <begin position="71"/>
        <end position="159"/>
    </location>
</feature>
<dbReference type="Gene3D" id="6.10.140.530">
    <property type="match status" value="1"/>
</dbReference>
<keyword evidence="4" id="KW-1185">Reference proteome</keyword>
<evidence type="ECO:0000259" key="2">
    <source>
        <dbReference type="Pfam" id="PF03457"/>
    </source>
</evidence>
<dbReference type="GO" id="GO:0000785">
    <property type="term" value="C:chromatin"/>
    <property type="evidence" value="ECO:0007669"/>
    <property type="project" value="TreeGrafter"/>
</dbReference>
<reference evidence="3 4" key="1">
    <citation type="journal article" date="2013" name="Genome Biol.">
        <title>Genome of Acanthamoeba castellanii highlights extensive lateral gene transfer and early evolution of tyrosine kinase signaling.</title>
        <authorList>
            <person name="Clarke M."/>
            <person name="Lohan A.J."/>
            <person name="Liu B."/>
            <person name="Lagkouvardos I."/>
            <person name="Roy S."/>
            <person name="Zafar N."/>
            <person name="Bertelli C."/>
            <person name="Schilde C."/>
            <person name="Kianianmomeni A."/>
            <person name="Burglin T.R."/>
            <person name="Frech C."/>
            <person name="Turcotte B."/>
            <person name="Kopec K.O."/>
            <person name="Synnott J.M."/>
            <person name="Choo C."/>
            <person name="Paponov I."/>
            <person name="Finkler A."/>
            <person name="Soon Heng Tan C."/>
            <person name="Hutchins A.P."/>
            <person name="Weinmeier T."/>
            <person name="Rattei T."/>
            <person name="Chu J.S."/>
            <person name="Gimenez G."/>
            <person name="Irimia M."/>
            <person name="Rigden D.J."/>
            <person name="Fitzpatrick D.A."/>
            <person name="Lorenzo-Morales J."/>
            <person name="Bateman A."/>
            <person name="Chiu C.H."/>
            <person name="Tang P."/>
            <person name="Hegemann P."/>
            <person name="Fromm H."/>
            <person name="Raoult D."/>
            <person name="Greub G."/>
            <person name="Miranda-Saavedra D."/>
            <person name="Chen N."/>
            <person name="Nash P."/>
            <person name="Ginger M.L."/>
            <person name="Horn M."/>
            <person name="Schaap P."/>
            <person name="Caler L."/>
            <person name="Loftus B."/>
        </authorList>
    </citation>
    <scope>NUCLEOTIDE SEQUENCE [LARGE SCALE GENOMIC DNA]</scope>
    <source>
        <strain evidence="3 4">Neff</strain>
    </source>
</reference>
<feature type="compositionally biased region" description="Basic and acidic residues" evidence="1">
    <location>
        <begin position="71"/>
        <end position="84"/>
    </location>
</feature>
<dbReference type="OrthoDB" id="10691032at2759"/>
<feature type="domain" description="Helicase-associated" evidence="2">
    <location>
        <begin position="480"/>
        <end position="538"/>
    </location>
</feature>
<organism evidence="3 4">
    <name type="scientific">Acanthamoeba castellanii (strain ATCC 30010 / Neff)</name>
    <dbReference type="NCBI Taxonomy" id="1257118"/>
    <lineage>
        <taxon>Eukaryota</taxon>
        <taxon>Amoebozoa</taxon>
        <taxon>Discosea</taxon>
        <taxon>Longamoebia</taxon>
        <taxon>Centramoebida</taxon>
        <taxon>Acanthamoebidae</taxon>
        <taxon>Acanthamoeba</taxon>
    </lineage>
</organism>
<feature type="region of interest" description="Disordered" evidence="1">
    <location>
        <begin position="632"/>
        <end position="667"/>
    </location>
</feature>
<dbReference type="InterPro" id="IPR005114">
    <property type="entry name" value="Helicase_assoc"/>
</dbReference>
<dbReference type="GO" id="GO:0007076">
    <property type="term" value="P:mitotic chromosome condensation"/>
    <property type="evidence" value="ECO:0007669"/>
    <property type="project" value="TreeGrafter"/>
</dbReference>
<feature type="compositionally biased region" description="Basic and acidic residues" evidence="1">
    <location>
        <begin position="9"/>
        <end position="20"/>
    </location>
</feature>
<evidence type="ECO:0000313" key="4">
    <source>
        <dbReference type="Proteomes" id="UP000011083"/>
    </source>
</evidence>
<feature type="compositionally biased region" description="Low complexity" evidence="1">
    <location>
        <begin position="1007"/>
        <end position="1017"/>
    </location>
</feature>
<dbReference type="GO" id="GO:0000796">
    <property type="term" value="C:condensin complex"/>
    <property type="evidence" value="ECO:0007669"/>
    <property type="project" value="TreeGrafter"/>
</dbReference>
<dbReference type="EMBL" id="KB007932">
    <property type="protein sequence ID" value="ELR19615.1"/>
    <property type="molecule type" value="Genomic_DNA"/>
</dbReference>
<dbReference type="Proteomes" id="UP000011083">
    <property type="component" value="Unassembled WGS sequence"/>
</dbReference>